<keyword evidence="2" id="KW-1185">Reference proteome</keyword>
<protein>
    <submittedName>
        <fullName evidence="1">Uncharacterized protein</fullName>
    </submittedName>
</protein>
<name>A0A8J2NVM5_9HEXA</name>
<comment type="caution">
    <text evidence="1">The sequence shown here is derived from an EMBL/GenBank/DDBJ whole genome shotgun (WGS) entry which is preliminary data.</text>
</comment>
<evidence type="ECO:0000313" key="2">
    <source>
        <dbReference type="Proteomes" id="UP000708208"/>
    </source>
</evidence>
<dbReference type="Proteomes" id="UP000708208">
    <property type="component" value="Unassembled WGS sequence"/>
</dbReference>
<accession>A0A8J2NVM5</accession>
<gene>
    <name evidence="1" type="ORF">AFUS01_LOCUS5803</name>
</gene>
<evidence type="ECO:0000313" key="1">
    <source>
        <dbReference type="EMBL" id="CAG7716284.1"/>
    </source>
</evidence>
<reference evidence="1" key="1">
    <citation type="submission" date="2021-06" db="EMBL/GenBank/DDBJ databases">
        <authorList>
            <person name="Hodson N. C."/>
            <person name="Mongue J. A."/>
            <person name="Jaron S. K."/>
        </authorList>
    </citation>
    <scope>NUCLEOTIDE SEQUENCE</scope>
</reference>
<dbReference type="EMBL" id="CAJVCH010037336">
    <property type="protein sequence ID" value="CAG7716284.1"/>
    <property type="molecule type" value="Genomic_DNA"/>
</dbReference>
<dbReference type="AlphaFoldDB" id="A0A8J2NVM5"/>
<proteinExistence type="predicted"/>
<sequence length="260" mass="30238">MQQFQSTPERLTTVTLKEFVREHYQKLYYYTCNPEVFGRELLRLKILKDENQLDQCMNPSGTYGKNNEFYKRIIEADDCEGYINALQATENLGILKFLKEKLLPNNPINELPRPITLNPTIPLIPGIPLPPTTNPYTPSTELGKLLATKLKNVVNDLDRRNQHKGIPLKEVFQGYFTDLYVNTNIPDGLVTLLKDMKVLDDGSARKIMVTKDTEHTRCCDLIYGHLFKNRDVDLLIHMWEKTTNAHLIRWTQTWLDEKFP</sequence>
<organism evidence="1 2">
    <name type="scientific">Allacma fusca</name>
    <dbReference type="NCBI Taxonomy" id="39272"/>
    <lineage>
        <taxon>Eukaryota</taxon>
        <taxon>Metazoa</taxon>
        <taxon>Ecdysozoa</taxon>
        <taxon>Arthropoda</taxon>
        <taxon>Hexapoda</taxon>
        <taxon>Collembola</taxon>
        <taxon>Symphypleona</taxon>
        <taxon>Sminthuridae</taxon>
        <taxon>Allacma</taxon>
    </lineage>
</organism>